<dbReference type="EMBL" id="HBFP01010094">
    <property type="protein sequence ID" value="CAD8822854.1"/>
    <property type="molecule type" value="Transcribed_RNA"/>
</dbReference>
<reference evidence="1" key="1">
    <citation type="submission" date="2021-01" db="EMBL/GenBank/DDBJ databases">
        <authorList>
            <person name="Corre E."/>
            <person name="Pelletier E."/>
            <person name="Niang G."/>
            <person name="Scheremetjew M."/>
            <person name="Finn R."/>
            <person name="Kale V."/>
            <person name="Holt S."/>
            <person name="Cochrane G."/>
            <person name="Meng A."/>
            <person name="Brown T."/>
            <person name="Cohen L."/>
        </authorList>
    </citation>
    <scope>NUCLEOTIDE SEQUENCE</scope>
    <source>
        <strain evidence="1">CCMP3278</strain>
    </source>
</reference>
<gene>
    <name evidence="1" type="ORF">TOLI1172_LOCUS7250</name>
</gene>
<accession>A0A7S0ZJ23</accession>
<protein>
    <submittedName>
        <fullName evidence="1">Uncharacterized protein</fullName>
    </submittedName>
</protein>
<proteinExistence type="predicted"/>
<dbReference type="AlphaFoldDB" id="A0A7S0ZJ23"/>
<sequence>MRVTLVRLMCEVESKLVHKNVEVLKKVETTVKTKEWRPGGRRRQRNAEVIDAQLAMLDEIRDTVPSGPDVNYASVQKWMKNVHNIVDINFLFCAHISGARILHAIAKARSNARDKQLQIAITNVIFPKSIVVQTLTKTKINSNPFELLSEKEHDDFYTVLSSGLERQMKYRATDTRMMPNIICSLSDLFPTQILLSSLTPTQLNATLKDKSKKSPENPLETEFQRWFRDRVDKEEPGFELVAKWCELVDFTHFNSQSLTVVALALSRLLYFPPPRVINAWRSRYKNISEEFTLKNLIKSCWALSKIDACRDIDIHSHLESAVLKNARERSELNDFDLKMLILSFIHARKMPSFDLISVWIDLTSKQKSMETHTLIASIWAVSELGIIPSSEFMKVWFLQASQKIHEMNQDGLTTCIKGVASIQSVIPDCSEAFQTFYYEWIRAVESLSKTFYPSNISGIAVSLRSLQTQCKLEPNLSLFKVLVESGTETSSQELVWALWGFEQVNSDIVKPHLDQWTKLMRIKNETLKGSTTSVMCIALESLNYHPGIEFFEYILEHTSSERRDTSVADLMDILKCLLHFDAYSDAIHRHWRPMFELFSLDFTSKEFQYLLELASSAASRKIDSIYPDTIPADDPIFKLESFLRTRAAIRADVSKFSDKITPRV</sequence>
<evidence type="ECO:0000313" key="1">
    <source>
        <dbReference type="EMBL" id="CAD8822854.1"/>
    </source>
</evidence>
<organism evidence="1">
    <name type="scientific">Timspurckia oligopyrenoides</name>
    <dbReference type="NCBI Taxonomy" id="708627"/>
    <lineage>
        <taxon>Eukaryota</taxon>
        <taxon>Rhodophyta</taxon>
        <taxon>Bangiophyceae</taxon>
        <taxon>Porphyridiales</taxon>
        <taxon>Porphyridiaceae</taxon>
        <taxon>Timspurckia</taxon>
    </lineage>
</organism>
<name>A0A7S0ZJ23_9RHOD</name>